<dbReference type="Gene3D" id="3.10.180.10">
    <property type="entry name" value="2,3-Dihydroxybiphenyl 1,2-Dioxygenase, domain 1"/>
    <property type="match status" value="1"/>
</dbReference>
<feature type="domain" description="VOC" evidence="1">
    <location>
        <begin position="37"/>
        <end position="172"/>
    </location>
</feature>
<dbReference type="InterPro" id="IPR029068">
    <property type="entry name" value="Glyas_Bleomycin-R_OHBP_Dase"/>
</dbReference>
<dbReference type="InterPro" id="IPR037523">
    <property type="entry name" value="VOC_core"/>
</dbReference>
<dbReference type="InterPro" id="IPR004360">
    <property type="entry name" value="Glyas_Fos-R_dOase_dom"/>
</dbReference>
<dbReference type="AlphaFoldDB" id="A0A6J4P0C3"/>
<accession>A0A6J4P0C3</accession>
<dbReference type="EMBL" id="CADCTY010002068">
    <property type="protein sequence ID" value="CAA9402675.1"/>
    <property type="molecule type" value="Genomic_DNA"/>
</dbReference>
<protein>
    <recommendedName>
        <fullName evidence="1">VOC domain-containing protein</fullName>
    </recommendedName>
</protein>
<reference evidence="2" key="1">
    <citation type="submission" date="2020-02" db="EMBL/GenBank/DDBJ databases">
        <authorList>
            <person name="Meier V. D."/>
        </authorList>
    </citation>
    <scope>NUCLEOTIDE SEQUENCE</scope>
    <source>
        <strain evidence="2">AVDCRST_MAG94</strain>
    </source>
</reference>
<evidence type="ECO:0000313" key="2">
    <source>
        <dbReference type="EMBL" id="CAA9402675.1"/>
    </source>
</evidence>
<evidence type="ECO:0000259" key="1">
    <source>
        <dbReference type="PROSITE" id="PS51819"/>
    </source>
</evidence>
<proteinExistence type="predicted"/>
<sequence>MSGGAIDEFNVTNLNIKLTNQKENKMSSNHVNSPNMKLEVVVFNVSDVERAKAFYENLGWRLDIDIAEGGYRNVHVTPPNSDASIIFGKGVAQNNPGSVQNLVLAVNDLDAAREELLARGVNVSEIFHYAGGPFNNALENPRVNGRDPQGRSYFSFASFEDPDGNLWLLQEITTRLPGRLWDSPRTDVATLATLLHETAEHHDPYEKTHAEHDWWNWYAPYLSARQNGSSPEEAAAAADRYMEEVVPVLSK</sequence>
<dbReference type="PROSITE" id="PS51819">
    <property type="entry name" value="VOC"/>
    <property type="match status" value="1"/>
</dbReference>
<dbReference type="Pfam" id="PF00903">
    <property type="entry name" value="Glyoxalase"/>
    <property type="match status" value="1"/>
</dbReference>
<dbReference type="SUPFAM" id="SSF54593">
    <property type="entry name" value="Glyoxalase/Bleomycin resistance protein/Dihydroxybiphenyl dioxygenase"/>
    <property type="match status" value="1"/>
</dbReference>
<organism evidence="2">
    <name type="scientific">uncultured Leptolyngbya sp</name>
    <dbReference type="NCBI Taxonomy" id="332963"/>
    <lineage>
        <taxon>Bacteria</taxon>
        <taxon>Bacillati</taxon>
        <taxon>Cyanobacteriota</taxon>
        <taxon>Cyanophyceae</taxon>
        <taxon>Leptolyngbyales</taxon>
        <taxon>Leptolyngbyaceae</taxon>
        <taxon>Leptolyngbya group</taxon>
        <taxon>Leptolyngbya</taxon>
        <taxon>environmental samples</taxon>
    </lineage>
</organism>
<gene>
    <name evidence="2" type="ORF">AVDCRST_MAG94-5999</name>
</gene>
<name>A0A6J4P0C3_9CYAN</name>